<keyword evidence="2 6" id="KW-0732">Signal</keyword>
<organism evidence="7 8">
    <name type="scientific">Macrococcus armenti</name>
    <dbReference type="NCBI Taxonomy" id="2875764"/>
    <lineage>
        <taxon>Bacteria</taxon>
        <taxon>Bacillati</taxon>
        <taxon>Bacillota</taxon>
        <taxon>Bacilli</taxon>
        <taxon>Bacillales</taxon>
        <taxon>Staphylococcaceae</taxon>
        <taxon>Macrococcus</taxon>
    </lineage>
</organism>
<reference evidence="7" key="2">
    <citation type="submission" date="2022-04" db="EMBL/GenBank/DDBJ databases">
        <title>Antimicrobial genetic elements in methicillin-resistant Macrococcus armenti.</title>
        <authorList>
            <person name="Keller J.E."/>
            <person name="Schwendener S."/>
            <person name="Pantucek R."/>
            <person name="Perreten V."/>
        </authorList>
    </citation>
    <scope>NUCLEOTIDE SEQUENCE</scope>
    <source>
        <strain evidence="7">CCM 2609</strain>
    </source>
</reference>
<evidence type="ECO:0000256" key="6">
    <source>
        <dbReference type="SAM" id="SignalP"/>
    </source>
</evidence>
<dbReference type="PROSITE" id="PS51257">
    <property type="entry name" value="PROKAR_LIPOPROTEIN"/>
    <property type="match status" value="1"/>
</dbReference>
<dbReference type="Pfam" id="PF01297">
    <property type="entry name" value="ZnuA"/>
    <property type="match status" value="1"/>
</dbReference>
<keyword evidence="4" id="KW-0175">Coiled coil</keyword>
<dbReference type="PRINTS" id="PR00690">
    <property type="entry name" value="ADHESNFAMILY"/>
</dbReference>
<feature type="coiled-coil region" evidence="4">
    <location>
        <begin position="182"/>
        <end position="209"/>
    </location>
</feature>
<dbReference type="EMBL" id="CP094348">
    <property type="protein sequence ID" value="UOB19522.1"/>
    <property type="molecule type" value="Genomic_DNA"/>
</dbReference>
<feature type="chain" id="PRO_5047075651" evidence="6">
    <location>
        <begin position="18"/>
        <end position="322"/>
    </location>
</feature>
<evidence type="ECO:0000256" key="4">
    <source>
        <dbReference type="SAM" id="Coils"/>
    </source>
</evidence>
<dbReference type="InterPro" id="IPR006128">
    <property type="entry name" value="Lipoprotein_PsaA-like"/>
</dbReference>
<dbReference type="RefSeq" id="WP_243364941.1">
    <property type="nucleotide sequence ID" value="NZ_CP094348.1"/>
</dbReference>
<protein>
    <submittedName>
        <fullName evidence="7">Zinc ABC transporter substrate-binding protein</fullName>
    </submittedName>
</protein>
<dbReference type="Proteomes" id="UP000830343">
    <property type="component" value="Chromosome"/>
</dbReference>
<name>A0ABY3ZSQ0_9STAP</name>
<evidence type="ECO:0000256" key="1">
    <source>
        <dbReference type="ARBA" id="ARBA00022448"/>
    </source>
</evidence>
<comment type="similarity">
    <text evidence="3">Belongs to the bacterial solute-binding protein 9 family.</text>
</comment>
<evidence type="ECO:0000256" key="2">
    <source>
        <dbReference type="ARBA" id="ARBA00022729"/>
    </source>
</evidence>
<accession>A0ABY3ZSQ0</accession>
<feature type="signal peptide" evidence="6">
    <location>
        <begin position="1"/>
        <end position="17"/>
    </location>
</feature>
<gene>
    <name evidence="7" type="ORF">MRZ06_05535</name>
</gene>
<feature type="region of interest" description="Disordered" evidence="5">
    <location>
        <begin position="125"/>
        <end position="151"/>
    </location>
</feature>
<evidence type="ECO:0000313" key="7">
    <source>
        <dbReference type="EMBL" id="UOB19522.1"/>
    </source>
</evidence>
<dbReference type="InterPro" id="IPR006129">
    <property type="entry name" value="AdhesinB"/>
</dbReference>
<dbReference type="InterPro" id="IPR006127">
    <property type="entry name" value="ZnuA-like"/>
</dbReference>
<reference evidence="7" key="1">
    <citation type="submission" date="2022-03" db="EMBL/GenBank/DDBJ databases">
        <authorList>
            <person name="Vrbovska V."/>
            <person name="Kovarovic V."/>
            <person name="Botka T."/>
            <person name="Pantucek R."/>
        </authorList>
    </citation>
    <scope>NUCLEOTIDE SEQUENCE</scope>
    <source>
        <strain evidence="7">CCM 2609</strain>
    </source>
</reference>
<dbReference type="SUPFAM" id="SSF53807">
    <property type="entry name" value="Helical backbone' metal receptor"/>
    <property type="match status" value="1"/>
</dbReference>
<dbReference type="InterPro" id="IPR050492">
    <property type="entry name" value="Bact_metal-bind_prot9"/>
</dbReference>
<evidence type="ECO:0000256" key="3">
    <source>
        <dbReference type="RuleBase" id="RU003512"/>
    </source>
</evidence>
<keyword evidence="8" id="KW-1185">Reference proteome</keyword>
<evidence type="ECO:0000256" key="5">
    <source>
        <dbReference type="SAM" id="MobiDB-lite"/>
    </source>
</evidence>
<keyword evidence="1 3" id="KW-0813">Transport</keyword>
<dbReference type="PANTHER" id="PTHR42953:SF8">
    <property type="entry name" value="ZINT DOMAIN-CONTAINING PROTEIN"/>
    <property type="match status" value="1"/>
</dbReference>
<sequence>MKKYFSLLLVAMVVLLAACGSKEEKSDGKLKVYTTVFPYKSMIEQIGGDDVDVTSIYPQGIDIHSFEPTQKDTMRIAKSDLFIYSGESLDAVGGKIDKVVKDKTKVVALDKAIKESDMIAGEAHDYDHEGHDHDHEAHEDEHDHESHNHGSHDLHIWLDPVLNKAFAKQIKDELIAKDKANEKVYEENYKKLIKDLDEIDMEMKKVTKNKKRDTVFISHDSLGYLAHRYGFKQEGVSGMNNEEPSQSDIIKMINNIEKTKASVILYEQNIPTKTADIIKDKTKIETAKFHNLAVLTKDDKKGVTYQDLMKENIKSIDKALNN</sequence>
<proteinExistence type="inferred from homology"/>
<dbReference type="PRINTS" id="PR00691">
    <property type="entry name" value="ADHESINB"/>
</dbReference>
<dbReference type="Gene3D" id="3.40.50.1980">
    <property type="entry name" value="Nitrogenase molybdenum iron protein domain"/>
    <property type="match status" value="2"/>
</dbReference>
<dbReference type="PANTHER" id="PTHR42953">
    <property type="entry name" value="HIGH-AFFINITY ZINC UPTAKE SYSTEM PROTEIN ZNUA-RELATED"/>
    <property type="match status" value="1"/>
</dbReference>
<evidence type="ECO:0000313" key="8">
    <source>
        <dbReference type="Proteomes" id="UP000830343"/>
    </source>
</evidence>